<accession>A0A0B2VNV3</accession>
<reference evidence="2 3" key="1">
    <citation type="submission" date="2014-11" db="EMBL/GenBank/DDBJ databases">
        <title>Genetic blueprint of the zoonotic pathogen Toxocara canis.</title>
        <authorList>
            <person name="Zhu X.-Q."/>
            <person name="Korhonen P.K."/>
            <person name="Cai H."/>
            <person name="Young N.D."/>
            <person name="Nejsum P."/>
            <person name="von Samson-Himmelstjerna G."/>
            <person name="Boag P.R."/>
            <person name="Tan P."/>
            <person name="Li Q."/>
            <person name="Min J."/>
            <person name="Yang Y."/>
            <person name="Wang X."/>
            <person name="Fang X."/>
            <person name="Hall R.S."/>
            <person name="Hofmann A."/>
            <person name="Sternberg P.W."/>
            <person name="Jex A.R."/>
            <person name="Gasser R.B."/>
        </authorList>
    </citation>
    <scope>NUCLEOTIDE SEQUENCE [LARGE SCALE GENOMIC DNA]</scope>
    <source>
        <strain evidence="2">PN_DK_2014</strain>
    </source>
</reference>
<dbReference type="Proteomes" id="UP000031036">
    <property type="component" value="Unassembled WGS sequence"/>
</dbReference>
<comment type="caution">
    <text evidence="2">The sequence shown here is derived from an EMBL/GenBank/DDBJ whole genome shotgun (WGS) entry which is preliminary data.</text>
</comment>
<proteinExistence type="predicted"/>
<protein>
    <submittedName>
        <fullName evidence="2">Uncharacterized protein</fullName>
    </submittedName>
</protein>
<gene>
    <name evidence="2" type="ORF">Tcan_17085</name>
</gene>
<name>A0A0B2VNV3_TOXCA</name>
<dbReference type="EMBL" id="JPKZ01001217">
    <property type="protein sequence ID" value="KHN83122.1"/>
    <property type="molecule type" value="Genomic_DNA"/>
</dbReference>
<keyword evidence="1" id="KW-1133">Transmembrane helix</keyword>
<keyword evidence="1" id="KW-0812">Transmembrane</keyword>
<evidence type="ECO:0000313" key="2">
    <source>
        <dbReference type="EMBL" id="KHN83122.1"/>
    </source>
</evidence>
<dbReference type="AlphaFoldDB" id="A0A0B2VNV3"/>
<feature type="transmembrane region" description="Helical" evidence="1">
    <location>
        <begin position="13"/>
        <end position="32"/>
    </location>
</feature>
<evidence type="ECO:0000256" key="1">
    <source>
        <dbReference type="SAM" id="Phobius"/>
    </source>
</evidence>
<organism evidence="2 3">
    <name type="scientific">Toxocara canis</name>
    <name type="common">Canine roundworm</name>
    <dbReference type="NCBI Taxonomy" id="6265"/>
    <lineage>
        <taxon>Eukaryota</taxon>
        <taxon>Metazoa</taxon>
        <taxon>Ecdysozoa</taxon>
        <taxon>Nematoda</taxon>
        <taxon>Chromadorea</taxon>
        <taxon>Rhabditida</taxon>
        <taxon>Spirurina</taxon>
        <taxon>Ascaridomorpha</taxon>
        <taxon>Ascaridoidea</taxon>
        <taxon>Toxocaridae</taxon>
        <taxon>Toxocara</taxon>
    </lineage>
</organism>
<keyword evidence="1" id="KW-0472">Membrane</keyword>
<keyword evidence="3" id="KW-1185">Reference proteome</keyword>
<dbReference type="OrthoDB" id="5874357at2759"/>
<feature type="transmembrane region" description="Helical" evidence="1">
    <location>
        <begin position="44"/>
        <end position="69"/>
    </location>
</feature>
<sequence length="151" mass="17122">MSLKDGYDRCVDGTIAVVTQILIRLVYGQMVLRTAPLRSEALMFILINTVYIMVVGLSSLTIVISLFIACQQVSAVPSSYVRLLLDPSDFINDSPDGYHRSPLYLEDRDMPIFSQPLRPVSFERSERTPNSADEKMYQIRHVGDLPMFRFG</sequence>
<evidence type="ECO:0000313" key="3">
    <source>
        <dbReference type="Proteomes" id="UP000031036"/>
    </source>
</evidence>